<evidence type="ECO:0000259" key="5">
    <source>
        <dbReference type="Pfam" id="PF21993"/>
    </source>
</evidence>
<dbReference type="Proteomes" id="UP001162889">
    <property type="component" value="Unassembled WGS sequence"/>
</dbReference>
<evidence type="ECO:0000256" key="3">
    <source>
        <dbReference type="ARBA" id="ARBA00023163"/>
    </source>
</evidence>
<comment type="caution">
    <text evidence="6">The sequence shown here is derived from an EMBL/GenBank/DDBJ whole genome shotgun (WGS) entry which is preliminary data.</text>
</comment>
<keyword evidence="1" id="KW-0805">Transcription regulation</keyword>
<evidence type="ECO:0000313" key="6">
    <source>
        <dbReference type="EMBL" id="MCP2009641.1"/>
    </source>
</evidence>
<evidence type="ECO:0000256" key="1">
    <source>
        <dbReference type="ARBA" id="ARBA00023015"/>
    </source>
</evidence>
<evidence type="ECO:0000256" key="2">
    <source>
        <dbReference type="ARBA" id="ARBA00023125"/>
    </source>
</evidence>
<keyword evidence="7" id="KW-1185">Reference proteome</keyword>
<organism evidence="6 7">
    <name type="scientific">Duganella violaceipulchra</name>
    <dbReference type="NCBI Taxonomy" id="2849652"/>
    <lineage>
        <taxon>Bacteria</taxon>
        <taxon>Pseudomonadati</taxon>
        <taxon>Pseudomonadota</taxon>
        <taxon>Betaproteobacteria</taxon>
        <taxon>Burkholderiales</taxon>
        <taxon>Oxalobacteraceae</taxon>
        <taxon>Telluria group</taxon>
        <taxon>Duganella</taxon>
    </lineage>
</organism>
<accession>A0ABT1GME6</accession>
<name>A0ABT1GME6_9BURK</name>
<dbReference type="Pfam" id="PF21993">
    <property type="entry name" value="TetR_C_13_2"/>
    <property type="match status" value="1"/>
</dbReference>
<dbReference type="PANTHER" id="PTHR47506">
    <property type="entry name" value="TRANSCRIPTIONAL REGULATORY PROTEIN"/>
    <property type="match status" value="1"/>
</dbReference>
<dbReference type="InterPro" id="IPR036271">
    <property type="entry name" value="Tet_transcr_reg_TetR-rel_C_sf"/>
</dbReference>
<dbReference type="InterPro" id="IPR054156">
    <property type="entry name" value="YxaF_TetR_C"/>
</dbReference>
<dbReference type="SUPFAM" id="SSF48498">
    <property type="entry name" value="Tetracyclin repressor-like, C-terminal domain"/>
    <property type="match status" value="1"/>
</dbReference>
<keyword evidence="3" id="KW-0804">Transcription</keyword>
<gene>
    <name evidence="6" type="ORF">L1274_003370</name>
</gene>
<sequence>MTTPPTRERLIRAMGNALQHKGLHGVGLSEILADADTPKGGLYHHFPGGKTELAVAAIEQQVADLCALLDKLLPGADPVAALELWIARAQQGLAASGFQRGCPLATVALESSAQDVAIRQALADGFAAIRARLALAFEASGRIANAAGLAALIVAAYEGALLQARVAGSVAPMELVGAALFPLLRTQLQGPPDDQATD</sequence>
<dbReference type="Gene3D" id="1.10.357.10">
    <property type="entry name" value="Tetracycline Repressor, domain 2"/>
    <property type="match status" value="1"/>
</dbReference>
<dbReference type="Pfam" id="PF00440">
    <property type="entry name" value="TetR_N"/>
    <property type="match status" value="1"/>
</dbReference>
<evidence type="ECO:0000313" key="7">
    <source>
        <dbReference type="Proteomes" id="UP001162889"/>
    </source>
</evidence>
<dbReference type="EMBL" id="JALJZU010000006">
    <property type="protein sequence ID" value="MCP2009641.1"/>
    <property type="molecule type" value="Genomic_DNA"/>
</dbReference>
<dbReference type="InterPro" id="IPR009057">
    <property type="entry name" value="Homeodomain-like_sf"/>
</dbReference>
<feature type="domain" description="Transcriptional regulator LmrA/YxaF-like C-terminal" evidence="5">
    <location>
        <begin position="78"/>
        <end position="178"/>
    </location>
</feature>
<dbReference type="PANTHER" id="PTHR47506:SF3">
    <property type="entry name" value="HTH-TYPE TRANSCRIPTIONAL REGULATOR LMRA"/>
    <property type="match status" value="1"/>
</dbReference>
<dbReference type="RefSeq" id="WP_229224708.1">
    <property type="nucleotide sequence ID" value="NZ_JAHTGR010000004.1"/>
</dbReference>
<feature type="domain" description="HTH tetR-type" evidence="4">
    <location>
        <begin position="18"/>
        <end position="56"/>
    </location>
</feature>
<evidence type="ECO:0000259" key="4">
    <source>
        <dbReference type="Pfam" id="PF00440"/>
    </source>
</evidence>
<dbReference type="SUPFAM" id="SSF46689">
    <property type="entry name" value="Homeodomain-like"/>
    <property type="match status" value="1"/>
</dbReference>
<reference evidence="6" key="1">
    <citation type="submission" date="2022-03" db="EMBL/GenBank/DDBJ databases">
        <title>Genome Encyclopedia of Bacteria and Archaea VI: Functional Genomics of Type Strains.</title>
        <authorList>
            <person name="Whitman W."/>
        </authorList>
    </citation>
    <scope>NUCLEOTIDE SEQUENCE</scope>
    <source>
        <strain evidence="6">HSC-15S17</strain>
    </source>
</reference>
<protein>
    <submittedName>
        <fullName evidence="6">TetR/AcrR family transcriptional repressor of lmrAB and yxaGH operons</fullName>
    </submittedName>
</protein>
<dbReference type="InterPro" id="IPR001647">
    <property type="entry name" value="HTH_TetR"/>
</dbReference>
<keyword evidence="2" id="KW-0238">DNA-binding</keyword>
<proteinExistence type="predicted"/>